<feature type="transmembrane region" description="Helical" evidence="6">
    <location>
        <begin position="126"/>
        <end position="148"/>
    </location>
</feature>
<dbReference type="EMBL" id="LGHB01000051">
    <property type="protein sequence ID" value="KUK94430.1"/>
    <property type="molecule type" value="Genomic_DNA"/>
</dbReference>
<comment type="caution">
    <text evidence="7">The sequence shown here is derived from an EMBL/GenBank/DDBJ whole genome shotgun (WGS) entry which is preliminary data.</text>
</comment>
<evidence type="ECO:0000256" key="1">
    <source>
        <dbReference type="ARBA" id="ARBA00004651"/>
    </source>
</evidence>
<sequence length="160" mass="18136">MDEDQRQLVEYESEAIERISMMKWLTKFQNAILVALTWMMGLVVLLATAELFYIIVADIVTPPLVLLEIDQLLEIFGYFLLVLIGIELLETFKIYLEENVINVQVVLLVAIIAIARKVIILDVKNLPSLTLIGIGVIVVSLSTGYYLVKRSQHDEKACKL</sequence>
<evidence type="ECO:0000313" key="9">
    <source>
        <dbReference type="Proteomes" id="UP000053961"/>
    </source>
</evidence>
<feature type="transmembrane region" description="Helical" evidence="6">
    <location>
        <begin position="31"/>
        <end position="55"/>
    </location>
</feature>
<evidence type="ECO:0000256" key="5">
    <source>
        <dbReference type="ARBA" id="ARBA00023136"/>
    </source>
</evidence>
<evidence type="ECO:0000256" key="4">
    <source>
        <dbReference type="ARBA" id="ARBA00022989"/>
    </source>
</evidence>
<evidence type="ECO:0000256" key="2">
    <source>
        <dbReference type="ARBA" id="ARBA00022475"/>
    </source>
</evidence>
<organism evidence="7 10">
    <name type="scientific">Methanothrix harundinacea</name>
    <dbReference type="NCBI Taxonomy" id="301375"/>
    <lineage>
        <taxon>Archaea</taxon>
        <taxon>Methanobacteriati</taxon>
        <taxon>Methanobacteriota</taxon>
        <taxon>Stenosarchaea group</taxon>
        <taxon>Methanomicrobia</taxon>
        <taxon>Methanotrichales</taxon>
        <taxon>Methanotrichaceae</taxon>
        <taxon>Methanothrix</taxon>
    </lineage>
</organism>
<dbReference type="PATRIC" id="fig|301375.6.peg.10"/>
<evidence type="ECO:0000256" key="6">
    <source>
        <dbReference type="SAM" id="Phobius"/>
    </source>
</evidence>
<comment type="subcellular location">
    <subcellularLocation>
        <location evidence="1">Cell membrane</location>
        <topology evidence="1">Multi-pass membrane protein</topology>
    </subcellularLocation>
</comment>
<evidence type="ECO:0000313" key="10">
    <source>
        <dbReference type="Proteomes" id="UP000057043"/>
    </source>
</evidence>
<evidence type="ECO:0000313" key="8">
    <source>
        <dbReference type="EMBL" id="KUK94430.1"/>
    </source>
</evidence>
<evidence type="ECO:0000256" key="3">
    <source>
        <dbReference type="ARBA" id="ARBA00022692"/>
    </source>
</evidence>
<evidence type="ECO:0008006" key="11">
    <source>
        <dbReference type="Google" id="ProtNLM"/>
    </source>
</evidence>
<keyword evidence="2" id="KW-1003">Cell membrane</keyword>
<dbReference type="InterPro" id="IPR020948">
    <property type="entry name" value="P_starv_induced_PsiE-like"/>
</dbReference>
<feature type="transmembrane region" description="Helical" evidence="6">
    <location>
        <begin position="75"/>
        <end position="92"/>
    </location>
</feature>
<dbReference type="AlphaFoldDB" id="A0A117LF05"/>
<dbReference type="Pfam" id="PF06146">
    <property type="entry name" value="PsiE"/>
    <property type="match status" value="1"/>
</dbReference>
<gene>
    <name evidence="7" type="ORF">XD72_2089</name>
    <name evidence="8" type="ORF">XE07_2154</name>
</gene>
<accession>A0A117LF05</accession>
<keyword evidence="3 6" id="KW-0812">Transmembrane</keyword>
<proteinExistence type="predicted"/>
<keyword evidence="5 6" id="KW-0472">Membrane</keyword>
<feature type="transmembrane region" description="Helical" evidence="6">
    <location>
        <begin position="99"/>
        <end position="120"/>
    </location>
</feature>
<keyword evidence="4 6" id="KW-1133">Transmembrane helix</keyword>
<dbReference type="Proteomes" id="UP000053961">
    <property type="component" value="Unassembled WGS sequence"/>
</dbReference>
<dbReference type="Proteomes" id="UP000057043">
    <property type="component" value="Unassembled WGS sequence"/>
</dbReference>
<evidence type="ECO:0000313" key="7">
    <source>
        <dbReference type="EMBL" id="KUK43527.1"/>
    </source>
</evidence>
<dbReference type="GO" id="GO:0005886">
    <property type="term" value="C:plasma membrane"/>
    <property type="evidence" value="ECO:0007669"/>
    <property type="project" value="UniProtKB-SubCell"/>
</dbReference>
<protein>
    <recommendedName>
        <fullName evidence="11">Phosphate-starvation-inducible E-like protein</fullName>
    </recommendedName>
</protein>
<reference evidence="9 10" key="2">
    <citation type="journal article" date="2015" name="MBio">
        <title>Genome-Resolved Metagenomic Analysis Reveals Roles for Candidate Phyla and Other Microbial Community Members in Biogeochemical Transformations in Oil Reservoirs.</title>
        <authorList>
            <person name="Hu P."/>
            <person name="Tom L."/>
            <person name="Singh A."/>
            <person name="Thomas B.C."/>
            <person name="Baker B.J."/>
            <person name="Piceno Y.M."/>
            <person name="Andersen G.L."/>
            <person name="Banfield J.F."/>
        </authorList>
    </citation>
    <scope>NUCLEOTIDE SEQUENCE [LARGE SCALE GENOMIC DNA]</scope>
    <source>
        <strain evidence="7">57_489</strain>
    </source>
</reference>
<name>A0A117LF05_9EURY</name>
<dbReference type="EMBL" id="LGFT01000066">
    <property type="protein sequence ID" value="KUK43527.1"/>
    <property type="molecule type" value="Genomic_DNA"/>
</dbReference>
<reference evidence="8" key="1">
    <citation type="journal article" date="2015" name="MBio">
        <title>Genome-resolved metagenomic analysis reveals roles for candidate phyla and other microbial community members in biogeochemical transformations in oil reservoirs.</title>
        <authorList>
            <person name="Hu P."/>
            <person name="Tom L."/>
            <person name="Singh A."/>
            <person name="Thomas B.C."/>
            <person name="Baker B.J."/>
            <person name="Piceno Y.M."/>
            <person name="Andersen G.L."/>
            <person name="Banfield J.F."/>
        </authorList>
    </citation>
    <scope>NUCLEOTIDE SEQUENCE [LARGE SCALE GENOMIC DNA]</scope>
    <source>
        <strain evidence="8">56_747</strain>
    </source>
</reference>